<sequence>MNLIKIDDGIFIDGTKINYLTNVAIHSGIENLSEITLTFFGKVDGLDNVQNNFYQFKSSGSKEYKPSRKYLSR</sequence>
<dbReference type="EMBL" id="GQ478082">
    <property type="protein sequence ID" value="ACZ63805.1"/>
    <property type="molecule type" value="Genomic_DNA"/>
</dbReference>
<evidence type="ECO:0000313" key="1">
    <source>
        <dbReference type="EMBL" id="ACZ63805.1"/>
    </source>
</evidence>
<proteinExistence type="predicted"/>
<reference evidence="1 2" key="1">
    <citation type="journal article" date="2010" name="J. Bacteriol.">
        <title>Comparative genomics and transduction potential of Enterococcus faecalis temperate bacteriophages.</title>
        <authorList>
            <person name="Yasmin A."/>
            <person name="Kenny J.G."/>
            <person name="Shankar J."/>
            <person name="Darby A.C."/>
            <person name="Hall N."/>
            <person name="Edwards C."/>
            <person name="Horsburgh M.J."/>
        </authorList>
    </citation>
    <scope>NUCLEOTIDE SEQUENCE</scope>
    <source>
        <strain evidence="1">PhiFL1B</strain>
    </source>
</reference>
<evidence type="ECO:0000313" key="2">
    <source>
        <dbReference type="Proteomes" id="UP000000634"/>
    </source>
</evidence>
<gene>
    <name evidence="1" type="primary">gp45</name>
</gene>
<protein>
    <submittedName>
        <fullName evidence="1">Uncharacterized protein gp45</fullName>
    </submittedName>
</protein>
<dbReference type="Proteomes" id="UP000000634">
    <property type="component" value="Segment"/>
</dbReference>
<organism evidence="1 2">
    <name type="scientific">Enterococcus phage phiFL1B</name>
    <dbReference type="NCBI Taxonomy" id="673833"/>
    <lineage>
        <taxon>Viruses</taxon>
        <taxon>Duplodnaviria</taxon>
        <taxon>Heunggongvirae</taxon>
        <taxon>Uroviricota</taxon>
        <taxon>Caudoviricetes</taxon>
        <taxon>Phifelvirus</taxon>
        <taxon>Phifelvirus FL1</taxon>
    </lineage>
</organism>
<accession>D2IZ28</accession>
<name>D2IZ28_9CAUD</name>